<organism evidence="1 2">
    <name type="scientific">Yersinia similis</name>
    <dbReference type="NCBI Taxonomy" id="367190"/>
    <lineage>
        <taxon>Bacteria</taxon>
        <taxon>Pseudomonadati</taxon>
        <taxon>Pseudomonadota</taxon>
        <taxon>Gammaproteobacteria</taxon>
        <taxon>Enterobacterales</taxon>
        <taxon>Yersiniaceae</taxon>
        <taxon>Yersinia</taxon>
    </lineage>
</organism>
<evidence type="ECO:0000313" key="1">
    <source>
        <dbReference type="EMBL" id="CNI70939.1"/>
    </source>
</evidence>
<proteinExistence type="predicted"/>
<gene>
    <name evidence="1" type="ORF">ERS008667_04137</name>
</gene>
<sequence>MLKNLARMKHALTEWAIKESMFDDAIFLTQKEWNDRGEKLHNDALMVLVIDGRGLFSLLNNGCDTTEF</sequence>
<reference evidence="1 2" key="1">
    <citation type="submission" date="2015-03" db="EMBL/GenBank/DDBJ databases">
        <authorList>
            <person name="Murphy D."/>
        </authorList>
    </citation>
    <scope>NUCLEOTIDE SEQUENCE [LARGE SCALE GENOMIC DNA]</scope>
    <source>
        <strain evidence="1 2">Y233</strain>
    </source>
</reference>
<accession>A0A0T9RM19</accession>
<name>A0A0T9RM19_9GAMM</name>
<dbReference type="Proteomes" id="UP000038204">
    <property type="component" value="Unassembled WGS sequence"/>
</dbReference>
<dbReference type="AlphaFoldDB" id="A0A0T9RM19"/>
<evidence type="ECO:0000313" key="2">
    <source>
        <dbReference type="Proteomes" id="UP000038204"/>
    </source>
</evidence>
<dbReference type="EMBL" id="CQBK01000052">
    <property type="protein sequence ID" value="CNI70939.1"/>
    <property type="molecule type" value="Genomic_DNA"/>
</dbReference>
<protein>
    <submittedName>
        <fullName evidence="1">Uncharacterized protein</fullName>
    </submittedName>
</protein>